<name>C3JB81_POREA</name>
<accession>C3JB81</accession>
<protein>
    <recommendedName>
        <fullName evidence="1">ORC1/DEAH AAA+ ATPase domain-containing protein</fullName>
    </recommendedName>
</protein>
<dbReference type="Pfam" id="PF13401">
    <property type="entry name" value="AAA_22"/>
    <property type="match status" value="1"/>
</dbReference>
<dbReference type="EMBL" id="ACNN01000024">
    <property type="protein sequence ID" value="EEN82603.1"/>
    <property type="molecule type" value="Genomic_DNA"/>
</dbReference>
<dbReference type="PANTHER" id="PTHR35894">
    <property type="entry name" value="GENERAL SECRETION PATHWAY PROTEIN A-RELATED"/>
    <property type="match status" value="1"/>
</dbReference>
<dbReference type="GO" id="GO:0016887">
    <property type="term" value="F:ATP hydrolysis activity"/>
    <property type="evidence" value="ECO:0007669"/>
    <property type="project" value="InterPro"/>
</dbReference>
<dbReference type="GeneID" id="93364829"/>
<reference evidence="2 3" key="1">
    <citation type="submission" date="2009-04" db="EMBL/GenBank/DDBJ databases">
        <authorList>
            <person name="Sebastian Y."/>
            <person name="Madupu R."/>
            <person name="Durkin A.S."/>
            <person name="Torralba M."/>
            <person name="Methe B."/>
            <person name="Sutton G.G."/>
            <person name="Strausberg R.L."/>
            <person name="Nelson K.E."/>
        </authorList>
    </citation>
    <scope>NUCLEOTIDE SEQUENCE [LARGE SCALE GENOMIC DNA]</scope>
    <source>
        <strain evidence="3">ATCC 35406 / BCRC 14492 / JCM 8526 / NCTC 13058 / HG 370</strain>
    </source>
</reference>
<proteinExistence type="predicted"/>
<keyword evidence="3" id="KW-1185">Reference proteome</keyword>
<feature type="domain" description="ORC1/DEAH AAA+ ATPase" evidence="1">
    <location>
        <begin position="89"/>
        <end position="205"/>
    </location>
</feature>
<dbReference type="STRING" id="553175.POREN0001_1524"/>
<dbReference type="Gene3D" id="3.40.50.300">
    <property type="entry name" value="P-loop containing nucleotide triphosphate hydrolases"/>
    <property type="match status" value="1"/>
</dbReference>
<gene>
    <name evidence="2" type="ORF">POREN0001_1524</name>
</gene>
<comment type="caution">
    <text evidence="2">The sequence shown here is derived from an EMBL/GenBank/DDBJ whole genome shotgun (WGS) entry which is preliminary data.</text>
</comment>
<dbReference type="PANTHER" id="PTHR35894:SF5">
    <property type="entry name" value="MU-LIKE PROPHAGE FLUMU DNA TRANSPOSITION PROTEIN B"/>
    <property type="match status" value="1"/>
</dbReference>
<evidence type="ECO:0000313" key="2">
    <source>
        <dbReference type="EMBL" id="EEN82603.1"/>
    </source>
</evidence>
<dbReference type="Proteomes" id="UP000004295">
    <property type="component" value="Unassembled WGS sequence"/>
</dbReference>
<sequence>MDKREITEQLRAYVALKGSQKKAANSLVGVSSATINKILNSTDLESISEEMWRSIEKQTRRKESGWVLAETQAYQEMTFLLSSAQRDSLVAAVVGEAGSGKTEACRDYASRGRSIYHLVCSEHWNRRTFVAKLLKSMGANVAGCTINEMMEDVVETLSKTDSPLLILDEADKLSDQVLYFFITLYNQLEGRCGIVLCATSYLESRVRRGLRLGKRGYQEIYSRIGRRFVALEGISEEDVAVVCRANGIESDRKIREISKESEGDLRRVKRAIYVAKSEAA</sequence>
<dbReference type="InterPro" id="IPR052026">
    <property type="entry name" value="ExeA_AAA_ATPase_DNA-bind"/>
</dbReference>
<dbReference type="AlphaFoldDB" id="C3JB81"/>
<evidence type="ECO:0000259" key="1">
    <source>
        <dbReference type="Pfam" id="PF13401"/>
    </source>
</evidence>
<dbReference type="InterPro" id="IPR027417">
    <property type="entry name" value="P-loop_NTPase"/>
</dbReference>
<organism evidence="2 3">
    <name type="scientific">Porphyromonas endodontalis (strain ATCC 35406 / DSM 24491 / JCM 8526 / CCUG 16442 / BCRC 14492 / NCTC 13058 / HG 370)</name>
    <name type="common">Bacteroides endodontalis</name>
    <dbReference type="NCBI Taxonomy" id="553175"/>
    <lineage>
        <taxon>Bacteria</taxon>
        <taxon>Pseudomonadati</taxon>
        <taxon>Bacteroidota</taxon>
        <taxon>Bacteroidia</taxon>
        <taxon>Bacteroidales</taxon>
        <taxon>Porphyromonadaceae</taxon>
        <taxon>Porphyromonas</taxon>
    </lineage>
</organism>
<dbReference type="RefSeq" id="WP_004334008.1">
    <property type="nucleotide sequence ID" value="NZ_ACNN01000024.1"/>
</dbReference>
<dbReference type="InterPro" id="IPR049945">
    <property type="entry name" value="AAA_22"/>
</dbReference>
<dbReference type="eggNOG" id="COG2842">
    <property type="taxonomic scope" value="Bacteria"/>
</dbReference>
<evidence type="ECO:0000313" key="3">
    <source>
        <dbReference type="Proteomes" id="UP000004295"/>
    </source>
</evidence>
<dbReference type="SUPFAM" id="SSF52540">
    <property type="entry name" value="P-loop containing nucleoside triphosphate hydrolases"/>
    <property type="match status" value="1"/>
</dbReference>